<evidence type="ECO:0000313" key="2">
    <source>
        <dbReference type="EMBL" id="CBI11783.1"/>
    </source>
</evidence>
<organism evidence="2">
    <name type="scientific">mine drainage metagenome</name>
    <dbReference type="NCBI Taxonomy" id="410659"/>
    <lineage>
        <taxon>unclassified sequences</taxon>
        <taxon>metagenomes</taxon>
        <taxon>ecological metagenomes</taxon>
    </lineage>
</organism>
<gene>
    <name evidence="2" type="ORF">CARN7_2630</name>
</gene>
<protein>
    <submittedName>
        <fullName evidence="2">Uncharacterized protein</fullName>
    </submittedName>
</protein>
<proteinExistence type="predicted"/>
<name>E6QX09_9ZZZZ</name>
<evidence type="ECO:0000256" key="1">
    <source>
        <dbReference type="SAM" id="MobiDB-lite"/>
    </source>
</evidence>
<dbReference type="EMBL" id="CABR01000167">
    <property type="protein sequence ID" value="CBI11783.1"/>
    <property type="molecule type" value="Genomic_DNA"/>
</dbReference>
<accession>E6QX09</accession>
<feature type="region of interest" description="Disordered" evidence="1">
    <location>
        <begin position="1"/>
        <end position="43"/>
    </location>
</feature>
<comment type="caution">
    <text evidence="2">The sequence shown here is derived from an EMBL/GenBank/DDBJ whole genome shotgun (WGS) entry which is preliminary data.</text>
</comment>
<sequence>MTRESGAGKALAPQGRSPLQRAEGVGYKRQQARRTGELEAPSALAGSVATGDSVLYICGATPHTTPQQGVGVNGGTQQRNGCYIQCHQQLLNPMSNSSSTTKAQNGQILAVQNELHILYFLHRFGWLRTRDLAAIVWSTSESTHSAISMAQRTLKRLKDSGQVLHRIAPDGATIYSPSQSGAKRLEQNYGITARSGKDLIRELGNYEHRCNANIFAINQLRAGKSVWTEREIQAGRAPIKTVLHKVPDGLVDVTEEDYKGYSLTLAWVEIERGYKKAADFNKMMHFIFSVLGPLNSEGKPLNQMYQPADKLCIGEVIVQTNANSQQNRIINAVRHGKTTAPYDYAWEYILNNLYLCTAQSADLHSIDEWVNE</sequence>
<dbReference type="AlphaFoldDB" id="E6QX09"/>
<reference evidence="2" key="1">
    <citation type="submission" date="2009-10" db="EMBL/GenBank/DDBJ databases">
        <title>Diversity of trophic interactions inside an arsenic-rich microbial ecosystem.</title>
        <authorList>
            <person name="Bertin P.N."/>
            <person name="Heinrich-Salmeron A."/>
            <person name="Pelletier E."/>
            <person name="Goulhen-Chollet F."/>
            <person name="Arsene-Ploetze F."/>
            <person name="Gallien S."/>
            <person name="Calteau A."/>
            <person name="Vallenet D."/>
            <person name="Casiot C."/>
            <person name="Chane-Woon-Ming B."/>
            <person name="Giloteaux L."/>
            <person name="Barakat M."/>
            <person name="Bonnefoy V."/>
            <person name="Bruneel O."/>
            <person name="Chandler M."/>
            <person name="Cleiss J."/>
            <person name="Duran R."/>
            <person name="Elbaz-Poulichet F."/>
            <person name="Fonknechten N."/>
            <person name="Lauga B."/>
            <person name="Mornico D."/>
            <person name="Ortet P."/>
            <person name="Schaeffer C."/>
            <person name="Siguier P."/>
            <person name="Alexander Thil Smith A."/>
            <person name="Van Dorsselaer A."/>
            <person name="Weissenbach J."/>
            <person name="Medigue C."/>
            <person name="Le Paslier D."/>
        </authorList>
    </citation>
    <scope>NUCLEOTIDE SEQUENCE</scope>
</reference>